<keyword evidence="2" id="KW-1185">Reference proteome</keyword>
<name>A0A9P1KJ53_9CYAN</name>
<accession>A0A9P1KJ53</accession>
<gene>
    <name evidence="1" type="ORF">ARTHRO_41400</name>
</gene>
<reference evidence="1 2" key="1">
    <citation type="submission" date="2014-02" db="EMBL/GenBank/DDBJ databases">
        <authorList>
            <person name="Genoscope - CEA"/>
        </authorList>
    </citation>
    <scope>NUCLEOTIDE SEQUENCE [LARGE SCALE GENOMIC DNA]</scope>
    <source>
        <strain evidence="1 2">PCC 8005</strain>
    </source>
</reference>
<dbReference type="EMBL" id="FO818640">
    <property type="protein sequence ID" value="CDM96991.1"/>
    <property type="molecule type" value="Genomic_DNA"/>
</dbReference>
<protein>
    <submittedName>
        <fullName evidence="1">Uncharacterized protein</fullName>
    </submittedName>
</protein>
<dbReference type="AlphaFoldDB" id="A0A9P1KJ53"/>
<organism evidence="1 2">
    <name type="scientific">Limnospira indica PCC 8005</name>
    <dbReference type="NCBI Taxonomy" id="376219"/>
    <lineage>
        <taxon>Bacteria</taxon>
        <taxon>Bacillati</taxon>
        <taxon>Cyanobacteriota</taxon>
        <taxon>Cyanophyceae</taxon>
        <taxon>Oscillatoriophycideae</taxon>
        <taxon>Oscillatoriales</taxon>
        <taxon>Sirenicapillariaceae</taxon>
        <taxon>Limnospira</taxon>
    </lineage>
</organism>
<sequence length="40" mass="4666">MAKRTETQQRELYGRSHFGTGAIFRHLSREGSADEWLCCH</sequence>
<proteinExistence type="predicted"/>
<dbReference type="Proteomes" id="UP000032946">
    <property type="component" value="Chromosome"/>
</dbReference>
<evidence type="ECO:0000313" key="1">
    <source>
        <dbReference type="EMBL" id="CDM96991.1"/>
    </source>
</evidence>
<evidence type="ECO:0000313" key="2">
    <source>
        <dbReference type="Proteomes" id="UP000032946"/>
    </source>
</evidence>